<evidence type="ECO:0000259" key="4">
    <source>
        <dbReference type="PROSITE" id="PS51337"/>
    </source>
</evidence>
<dbReference type="InterPro" id="IPR003759">
    <property type="entry name" value="Cbl-bd_cap"/>
</dbReference>
<keyword evidence="2" id="KW-0170">Cobalt</keyword>
<dbReference type="InterPro" id="IPR050554">
    <property type="entry name" value="Met_Synthase/Corrinoid"/>
</dbReference>
<dbReference type="GO" id="GO:0005829">
    <property type="term" value="C:cytosol"/>
    <property type="evidence" value="ECO:0007669"/>
    <property type="project" value="TreeGrafter"/>
</dbReference>
<dbReference type="PANTHER" id="PTHR45833:SF1">
    <property type="entry name" value="METHIONINE SYNTHASE"/>
    <property type="match status" value="1"/>
</dbReference>
<dbReference type="InterPro" id="IPR006158">
    <property type="entry name" value="Cobalamin-bd"/>
</dbReference>
<dbReference type="GO" id="GO:0008705">
    <property type="term" value="F:methionine synthase activity"/>
    <property type="evidence" value="ECO:0007669"/>
    <property type="project" value="TreeGrafter"/>
</dbReference>
<protein>
    <submittedName>
        <fullName evidence="5">Cobalamin-binding protein</fullName>
    </submittedName>
</protein>
<keyword evidence="1" id="KW-0479">Metal-binding</keyword>
<dbReference type="InterPro" id="IPR036594">
    <property type="entry name" value="Meth_synthase_dom"/>
</dbReference>
<evidence type="ECO:0000259" key="3">
    <source>
        <dbReference type="PROSITE" id="PS51332"/>
    </source>
</evidence>
<dbReference type="SUPFAM" id="SSF52242">
    <property type="entry name" value="Cobalamin (vitamin B12)-binding domain"/>
    <property type="match status" value="1"/>
</dbReference>
<dbReference type="AlphaFoldDB" id="A0A5K7ZLF9"/>
<feature type="domain" description="B12-binding N-terminal" evidence="4">
    <location>
        <begin position="1"/>
        <end position="87"/>
    </location>
</feature>
<dbReference type="Gene3D" id="3.40.50.280">
    <property type="entry name" value="Cobalamin-binding domain"/>
    <property type="match status" value="1"/>
</dbReference>
<dbReference type="GO" id="GO:0046872">
    <property type="term" value="F:metal ion binding"/>
    <property type="evidence" value="ECO:0007669"/>
    <property type="project" value="UniProtKB-KW"/>
</dbReference>
<evidence type="ECO:0000256" key="2">
    <source>
        <dbReference type="ARBA" id="ARBA00023285"/>
    </source>
</evidence>
<evidence type="ECO:0000313" key="5">
    <source>
        <dbReference type="EMBL" id="BBO81906.1"/>
    </source>
</evidence>
<dbReference type="KEGG" id="dov:DSCO28_24720"/>
<dbReference type="PROSITE" id="PS51332">
    <property type="entry name" value="B12_BINDING"/>
    <property type="match status" value="1"/>
</dbReference>
<dbReference type="GO" id="GO:0050667">
    <property type="term" value="P:homocysteine metabolic process"/>
    <property type="evidence" value="ECO:0007669"/>
    <property type="project" value="TreeGrafter"/>
</dbReference>
<dbReference type="Pfam" id="PF02607">
    <property type="entry name" value="B12-binding_2"/>
    <property type="match status" value="1"/>
</dbReference>
<reference evidence="5 6" key="1">
    <citation type="submission" date="2019-11" db="EMBL/GenBank/DDBJ databases">
        <title>Comparative genomics of hydrocarbon-degrading Desulfosarcina strains.</title>
        <authorList>
            <person name="Watanabe M."/>
            <person name="Kojima H."/>
            <person name="Fukui M."/>
        </authorList>
    </citation>
    <scope>NUCLEOTIDE SEQUENCE [LARGE SCALE GENOMIC DNA]</scope>
    <source>
        <strain evidence="5 6">28bB2T</strain>
    </source>
</reference>
<organism evidence="5 6">
    <name type="scientific">Desulfosarcina ovata subsp. sediminis</name>
    <dbReference type="NCBI Taxonomy" id="885957"/>
    <lineage>
        <taxon>Bacteria</taxon>
        <taxon>Pseudomonadati</taxon>
        <taxon>Thermodesulfobacteriota</taxon>
        <taxon>Desulfobacteria</taxon>
        <taxon>Desulfobacterales</taxon>
        <taxon>Desulfosarcinaceae</taxon>
        <taxon>Desulfosarcina</taxon>
    </lineage>
</organism>
<dbReference type="EMBL" id="AP021876">
    <property type="protein sequence ID" value="BBO81906.1"/>
    <property type="molecule type" value="Genomic_DNA"/>
</dbReference>
<dbReference type="SMART" id="SM01018">
    <property type="entry name" value="B12-binding_2"/>
    <property type="match status" value="1"/>
</dbReference>
<dbReference type="RefSeq" id="WP_173179341.1">
    <property type="nucleotide sequence ID" value="NZ_AP021876.1"/>
</dbReference>
<dbReference type="InterPro" id="IPR036724">
    <property type="entry name" value="Cobalamin-bd_sf"/>
</dbReference>
<accession>A0A5K7ZLF9</accession>
<dbReference type="Pfam" id="PF02310">
    <property type="entry name" value="B12-binding"/>
    <property type="match status" value="1"/>
</dbReference>
<name>A0A5K7ZLF9_9BACT</name>
<dbReference type="PROSITE" id="PS51337">
    <property type="entry name" value="B12_BINDING_NTER"/>
    <property type="match status" value="1"/>
</dbReference>
<dbReference type="Proteomes" id="UP000425960">
    <property type="component" value="Chromosome"/>
</dbReference>
<sequence>MDKRETLIKAMKELEEDELFSCMEDLLASDSDRWMIMEWLQKGMNEVGKLFEQGEYFIADLIVAGTLFRKAISLFPPSVTLKKRNLPLGRILIGVMEGDIHDIGKDIVCQTLETGGFEVIDLGVDVSTKTFIEAIEKYHPDIVMLCGLMSFVIERMEQTIDKLTRLSLRNSFVVIVGGGCIDHTTSQDIGADYYGGQPIENMQLCKKIMDERKHNE</sequence>
<gene>
    <name evidence="5" type="ORF">DSCO28_24720</name>
</gene>
<evidence type="ECO:0000256" key="1">
    <source>
        <dbReference type="ARBA" id="ARBA00022723"/>
    </source>
</evidence>
<dbReference type="GO" id="GO:0046653">
    <property type="term" value="P:tetrahydrofolate metabolic process"/>
    <property type="evidence" value="ECO:0007669"/>
    <property type="project" value="TreeGrafter"/>
</dbReference>
<dbReference type="Gene3D" id="1.10.1240.10">
    <property type="entry name" value="Methionine synthase domain"/>
    <property type="match status" value="1"/>
</dbReference>
<feature type="domain" description="B12-binding" evidence="3">
    <location>
        <begin position="88"/>
        <end position="216"/>
    </location>
</feature>
<proteinExistence type="predicted"/>
<evidence type="ECO:0000313" key="6">
    <source>
        <dbReference type="Proteomes" id="UP000425960"/>
    </source>
</evidence>
<dbReference type="PANTHER" id="PTHR45833">
    <property type="entry name" value="METHIONINE SYNTHASE"/>
    <property type="match status" value="1"/>
</dbReference>
<dbReference type="GO" id="GO:0031419">
    <property type="term" value="F:cobalamin binding"/>
    <property type="evidence" value="ECO:0007669"/>
    <property type="project" value="InterPro"/>
</dbReference>
<dbReference type="SUPFAM" id="SSF47644">
    <property type="entry name" value="Methionine synthase domain"/>
    <property type="match status" value="1"/>
</dbReference>